<proteinExistence type="predicted"/>
<dbReference type="Gene3D" id="2.120.10.80">
    <property type="entry name" value="Kelch-type beta propeller"/>
    <property type="match status" value="2"/>
</dbReference>
<dbReference type="OrthoDB" id="103335at2"/>
<gene>
    <name evidence="2" type="ORF">SAMN04515674_104229</name>
</gene>
<keyword evidence="3" id="KW-1185">Reference proteome</keyword>
<dbReference type="PANTHER" id="PTHR23244">
    <property type="entry name" value="KELCH REPEAT DOMAIN"/>
    <property type="match status" value="1"/>
</dbReference>
<accession>A0A1I5RSW8</accession>
<dbReference type="Pfam" id="PF24681">
    <property type="entry name" value="Kelch_KLHDC2_KLHL20_DRC7"/>
    <property type="match status" value="1"/>
</dbReference>
<reference evidence="2 3" key="1">
    <citation type="submission" date="2016-10" db="EMBL/GenBank/DDBJ databases">
        <authorList>
            <person name="de Groot N.N."/>
        </authorList>
    </citation>
    <scope>NUCLEOTIDE SEQUENCE [LARGE SCALE GENOMIC DNA]</scope>
    <source>
        <strain evidence="3">E92,LMG 26720,CCM 7988</strain>
    </source>
</reference>
<sequence>MKRSILILFLLSVSFLNYSQSWQKIKIAKKVQVPAKDTPTKFLKDTLERMQRLNRQRPFKDLDYDYGSEDTPAPREGALSWQDDSGKFWVFGGIGIDDDYNSGLFQDLWQYTPSNTTWKLVKGSRKVLLGRSDNAQDIPLPRRDAMTWVDKNGDLWLFGGRDYSDNLHYDDMWKFTAKSGIWSAISGTGKFNIKSKRGNKKKANTGDFPGSRSAASCWTDQSGTMWMFGGVSSGENGGEDDYYNDLWQFDSKKQQWAWISGEDKPNVKTKHGKKGKEDSQILPSPRMKTAVWYDAAANKLWLYGGYGADTTGARGGGLADMWNYDIKKDVWTWISGTDALYSDSEYGIIDRETEISHPGYRYGAITWQDRSGNFWLYGGQNRLSGNSISINPFLWRFNMKSQRWANMTSPVTANITSGGCSFIDPDGGLMIFGGTKLDPYTLQTRPVNDIWKINTK</sequence>
<dbReference type="PANTHER" id="PTHR23244:SF437">
    <property type="match status" value="1"/>
</dbReference>
<dbReference type="RefSeq" id="WP_092015660.1">
    <property type="nucleotide sequence ID" value="NZ_FOXH01000004.1"/>
</dbReference>
<dbReference type="STRING" id="1079859.SAMN04515674_104229"/>
<dbReference type="InterPro" id="IPR015915">
    <property type="entry name" value="Kelch-typ_b-propeller"/>
</dbReference>
<organism evidence="2 3">
    <name type="scientific">Pseudarcicella hirudinis</name>
    <dbReference type="NCBI Taxonomy" id="1079859"/>
    <lineage>
        <taxon>Bacteria</taxon>
        <taxon>Pseudomonadati</taxon>
        <taxon>Bacteroidota</taxon>
        <taxon>Cytophagia</taxon>
        <taxon>Cytophagales</taxon>
        <taxon>Flectobacillaceae</taxon>
        <taxon>Pseudarcicella</taxon>
    </lineage>
</organism>
<evidence type="ECO:0000313" key="3">
    <source>
        <dbReference type="Proteomes" id="UP000199306"/>
    </source>
</evidence>
<dbReference type="SUPFAM" id="SSF117281">
    <property type="entry name" value="Kelch motif"/>
    <property type="match status" value="1"/>
</dbReference>
<dbReference type="EMBL" id="FOXH01000004">
    <property type="protein sequence ID" value="SFP61612.1"/>
    <property type="molecule type" value="Genomic_DNA"/>
</dbReference>
<keyword evidence="1" id="KW-0732">Signal</keyword>
<dbReference type="Proteomes" id="UP000199306">
    <property type="component" value="Unassembled WGS sequence"/>
</dbReference>
<name>A0A1I5RSW8_9BACT</name>
<feature type="signal peptide" evidence="1">
    <location>
        <begin position="1"/>
        <end position="19"/>
    </location>
</feature>
<protein>
    <submittedName>
        <fullName evidence="2">Galactose oxidase, central domain</fullName>
    </submittedName>
</protein>
<dbReference type="AlphaFoldDB" id="A0A1I5RSW8"/>
<evidence type="ECO:0000313" key="2">
    <source>
        <dbReference type="EMBL" id="SFP61612.1"/>
    </source>
</evidence>
<feature type="chain" id="PRO_5011739737" evidence="1">
    <location>
        <begin position="20"/>
        <end position="456"/>
    </location>
</feature>
<evidence type="ECO:0000256" key="1">
    <source>
        <dbReference type="SAM" id="SignalP"/>
    </source>
</evidence>